<dbReference type="NCBIfam" id="TIGR03954">
    <property type="entry name" value="integ_memb_HG"/>
    <property type="match status" value="1"/>
</dbReference>
<evidence type="ECO:0000259" key="7">
    <source>
        <dbReference type="Pfam" id="PF12823"/>
    </source>
</evidence>
<dbReference type="InterPro" id="IPR023845">
    <property type="entry name" value="DUF3817_TM"/>
</dbReference>
<keyword evidence="5 6" id="KW-0472">Membrane</keyword>
<dbReference type="AlphaFoldDB" id="A0A3B1BBW9"/>
<protein>
    <recommendedName>
        <fullName evidence="7">DUF3817 domain-containing protein</fullName>
    </recommendedName>
</protein>
<evidence type="ECO:0000256" key="5">
    <source>
        <dbReference type="ARBA" id="ARBA00023136"/>
    </source>
</evidence>
<keyword evidence="4 6" id="KW-1133">Transmembrane helix</keyword>
<dbReference type="EMBL" id="UOFX01000094">
    <property type="protein sequence ID" value="VAX11831.1"/>
    <property type="molecule type" value="Genomic_DNA"/>
</dbReference>
<feature type="transmembrane region" description="Helical" evidence="6">
    <location>
        <begin position="6"/>
        <end position="25"/>
    </location>
</feature>
<gene>
    <name evidence="8" type="ORF">MNBD_GAMMA26-1361</name>
</gene>
<keyword evidence="2" id="KW-1003">Cell membrane</keyword>
<evidence type="ECO:0000256" key="4">
    <source>
        <dbReference type="ARBA" id="ARBA00022989"/>
    </source>
</evidence>
<dbReference type="GO" id="GO:0005886">
    <property type="term" value="C:plasma membrane"/>
    <property type="evidence" value="ECO:0007669"/>
    <property type="project" value="UniProtKB-SubCell"/>
</dbReference>
<feature type="domain" description="DUF3817" evidence="7">
    <location>
        <begin position="2"/>
        <end position="89"/>
    </location>
</feature>
<dbReference type="Pfam" id="PF12823">
    <property type="entry name" value="DUF3817"/>
    <property type="match status" value="1"/>
</dbReference>
<organism evidence="8">
    <name type="scientific">hydrothermal vent metagenome</name>
    <dbReference type="NCBI Taxonomy" id="652676"/>
    <lineage>
        <taxon>unclassified sequences</taxon>
        <taxon>metagenomes</taxon>
        <taxon>ecological metagenomes</taxon>
    </lineage>
</organism>
<evidence type="ECO:0000256" key="1">
    <source>
        <dbReference type="ARBA" id="ARBA00004651"/>
    </source>
</evidence>
<feature type="transmembrane region" description="Helical" evidence="6">
    <location>
        <begin position="37"/>
        <end position="58"/>
    </location>
</feature>
<evidence type="ECO:0000256" key="3">
    <source>
        <dbReference type="ARBA" id="ARBA00022692"/>
    </source>
</evidence>
<proteinExistence type="predicted"/>
<keyword evidence="3 6" id="KW-0812">Transmembrane</keyword>
<dbReference type="PANTHER" id="PTHR40077">
    <property type="entry name" value="MEMBRANE PROTEIN-RELATED"/>
    <property type="match status" value="1"/>
</dbReference>
<name>A0A3B1BBW9_9ZZZZ</name>
<evidence type="ECO:0000256" key="6">
    <source>
        <dbReference type="SAM" id="Phobius"/>
    </source>
</evidence>
<feature type="transmembrane region" description="Helical" evidence="6">
    <location>
        <begin position="64"/>
        <end position="83"/>
    </location>
</feature>
<evidence type="ECO:0000313" key="8">
    <source>
        <dbReference type="EMBL" id="VAX11831.1"/>
    </source>
</evidence>
<reference evidence="8" key="1">
    <citation type="submission" date="2018-06" db="EMBL/GenBank/DDBJ databases">
        <authorList>
            <person name="Zhirakovskaya E."/>
        </authorList>
    </citation>
    <scope>NUCLEOTIDE SEQUENCE</scope>
</reference>
<comment type="subcellular location">
    <subcellularLocation>
        <location evidence="1">Cell membrane</location>
        <topology evidence="1">Multi-pass membrane protein</topology>
    </subcellularLocation>
</comment>
<dbReference type="PANTHER" id="PTHR40077:SF1">
    <property type="entry name" value="MEMBRANE PROTEIN"/>
    <property type="match status" value="1"/>
</dbReference>
<sequence>MKLFRTISLIEGCSFLLLLLVAMPLKYYYSMPEAVSLAGMIHGILFIAYLSLSLSVAQKYNWPLSEWIIALVAGMVPFGFLMIDGRLKRAMKTTLATDAA</sequence>
<evidence type="ECO:0000256" key="2">
    <source>
        <dbReference type="ARBA" id="ARBA00022475"/>
    </source>
</evidence>
<accession>A0A3B1BBW9</accession>